<dbReference type="RefSeq" id="WP_055064745.1">
    <property type="nucleotide sequence ID" value="NZ_LBGP01000013.1"/>
</dbReference>
<dbReference type="EMBL" id="LBGP01000013">
    <property type="protein sequence ID" value="KQB00940.1"/>
    <property type="molecule type" value="Genomic_DNA"/>
</dbReference>
<sequence>MSKWLRLLLLCTLLVGCGTKFVYHHLDWFAIHYIEDFVDLNEQQKTMIEEVMPSLVEWHKAEALPSYLKQVDELLVLPLREVTVAQIAQHQERARVYYEQLVKKVLPNVAQVAVTLSEKQIDQFMESVLKRHEKFAKKYRDMNDSELREFYQEKVTEDLEEWLGPLTSEQKEVVKAWSLNIQSTISDWVVVQMTFREQIRALFDKRQQPEQFQAHLDQLLLNSESYYSPILKAKLAYNRELAQRYLVDIFRISSPKQEQHFRQELQDWKEIGLDLLATN</sequence>
<accession>A0A0Q0PWM8</accession>
<keyword evidence="1" id="KW-0449">Lipoprotein</keyword>
<dbReference type="PATRIC" id="fig|1481663.12.peg.812"/>
<gene>
    <name evidence="1" type="ORF">XV92_10220</name>
</gene>
<dbReference type="Pfam" id="PF19795">
    <property type="entry name" value="DUF6279"/>
    <property type="match status" value="1"/>
</dbReference>
<reference evidence="1 2" key="1">
    <citation type="journal article" date="2015" name="Genome Biol. Evol.">
        <title>The Dynamics of Genetic Interactions between Vibrio metoecus and Vibrio cholerae, Two Close Relatives Co-Occurring in the Environment.</title>
        <authorList>
            <person name="Orata F.D."/>
            <person name="Kirchberger P.C."/>
            <person name="Meheust R."/>
            <person name="Barlow E.J."/>
            <person name="Tarr C.L."/>
            <person name="Boucher Y."/>
        </authorList>
    </citation>
    <scope>NUCLEOTIDE SEQUENCE [LARGE SCALE GENOMIC DNA]</scope>
    <source>
        <strain evidence="1 2">YB5B04</strain>
    </source>
</reference>
<comment type="caution">
    <text evidence="1">The sequence shown here is derived from an EMBL/GenBank/DDBJ whole genome shotgun (WGS) entry which is preliminary data.</text>
</comment>
<dbReference type="PIRSF" id="PIRSF028200">
    <property type="entry name" value="UCP028200"/>
    <property type="match status" value="1"/>
</dbReference>
<evidence type="ECO:0000313" key="2">
    <source>
        <dbReference type="Proteomes" id="UP000050491"/>
    </source>
</evidence>
<protein>
    <submittedName>
        <fullName evidence="1">Lipoprotein</fullName>
    </submittedName>
</protein>
<dbReference type="Proteomes" id="UP000050491">
    <property type="component" value="Unassembled WGS sequence"/>
</dbReference>
<dbReference type="OrthoDB" id="5767052at2"/>
<organism evidence="1 2">
    <name type="scientific">Vibrio metoecus</name>
    <dbReference type="NCBI Taxonomy" id="1481663"/>
    <lineage>
        <taxon>Bacteria</taxon>
        <taxon>Pseudomonadati</taxon>
        <taxon>Pseudomonadota</taxon>
        <taxon>Gammaproteobacteria</taxon>
        <taxon>Vibrionales</taxon>
        <taxon>Vibrionaceae</taxon>
        <taxon>Vibrio</taxon>
    </lineage>
</organism>
<evidence type="ECO:0000313" key="1">
    <source>
        <dbReference type="EMBL" id="KQB00940.1"/>
    </source>
</evidence>
<dbReference type="AlphaFoldDB" id="A0A0Q0PWM8"/>
<proteinExistence type="predicted"/>
<name>A0A0Q0PWM8_VIBMT</name>
<dbReference type="InterPro" id="IPR016875">
    <property type="entry name" value="UCP028200"/>
</dbReference>
<dbReference type="PROSITE" id="PS51257">
    <property type="entry name" value="PROKAR_LIPOPROTEIN"/>
    <property type="match status" value="1"/>
</dbReference>